<keyword evidence="12" id="KW-0121">Carboxypeptidase</keyword>
<keyword evidence="9" id="KW-0472">Membrane</keyword>
<dbReference type="InterPro" id="IPR001967">
    <property type="entry name" value="Peptidase_S11_N"/>
</dbReference>
<dbReference type="GO" id="GO:0004180">
    <property type="term" value="F:carboxypeptidase activity"/>
    <property type="evidence" value="ECO:0007669"/>
    <property type="project" value="UniProtKB-KW"/>
</dbReference>
<dbReference type="PANTHER" id="PTHR21581:SF6">
    <property type="entry name" value="TRAFFICKING PROTEIN PARTICLE COMPLEX SUBUNIT 12"/>
    <property type="match status" value="1"/>
</dbReference>
<evidence type="ECO:0000313" key="12">
    <source>
        <dbReference type="EMBL" id="MBM6744821.1"/>
    </source>
</evidence>
<accession>A0ABS2EIR7</accession>
<dbReference type="RefSeq" id="WP_138373693.1">
    <property type="nucleotide sequence ID" value="NZ_JACJKH010000019.1"/>
</dbReference>
<sequence length="476" mass="53285">MMKRKMKKILAGLLCIAAVTMPASGVSAADAEEEAKQSYALPVQSNEIENWPEGPAVYGKSAIVIDADTKAVLYAKNIDDEHYPASITKVMTALLAAENGDLETGRVTISQESVDFLEPGDAYIGMRPGEEISLTDALYGVLLASANEVSYAVAENIGNTLSGTGTGYEKFVAAMNDRAGELGATHTHFVNPHGLQDENHYTSAHDMALISSELFSHPELMEIMQTYEHTIGPTNLETESRTFQQRHEMLVNWNDHYYEYCVGGKTGYTDEAGNTLITLADNGKMHLVCVEMETRGQHIYDDTRSILDYAFENFTRQEVESSVLEQAQEEAHATVTETEPVYVSLPADASQEDLKFETGEENGESMLYLTYEGQTVGKAKADVDEKAVARKEKEEQGTASVLDIIKNVFEGRQWIVIAAAAAVIIVAVVILILVFRRRRRRSFLRTSRRQKRLERQRRRRMKRAARRSRRRGRKRW</sequence>
<evidence type="ECO:0000256" key="10">
    <source>
        <dbReference type="SAM" id="SignalP"/>
    </source>
</evidence>
<comment type="similarity">
    <text evidence="1 7">Belongs to the peptidase S11 family.</text>
</comment>
<keyword evidence="5" id="KW-0573">Peptidoglycan synthesis</keyword>
<feature type="domain" description="Peptidase S11 D-alanyl-D-alanine carboxypeptidase A N-terminal" evidence="11">
    <location>
        <begin position="53"/>
        <end position="294"/>
    </location>
</feature>
<evidence type="ECO:0000256" key="2">
    <source>
        <dbReference type="ARBA" id="ARBA00022729"/>
    </source>
</evidence>
<name>A0ABS2EIR7_9FIRM</name>
<keyword evidence="6" id="KW-0961">Cell wall biogenesis/degradation</keyword>
<keyword evidence="2 10" id="KW-0732">Signal</keyword>
<protein>
    <submittedName>
        <fullName evidence="12">D-alanyl-D-alanine carboxypeptidase</fullName>
    </submittedName>
</protein>
<dbReference type="InterPro" id="IPR018044">
    <property type="entry name" value="Peptidase_S11"/>
</dbReference>
<keyword evidence="13" id="KW-1185">Reference proteome</keyword>
<keyword evidence="9" id="KW-0812">Transmembrane</keyword>
<dbReference type="Proteomes" id="UP000775686">
    <property type="component" value="Unassembled WGS sequence"/>
</dbReference>
<comment type="caution">
    <text evidence="12">The sequence shown here is derived from an EMBL/GenBank/DDBJ whole genome shotgun (WGS) entry which is preliminary data.</text>
</comment>
<evidence type="ECO:0000256" key="5">
    <source>
        <dbReference type="ARBA" id="ARBA00022984"/>
    </source>
</evidence>
<dbReference type="Pfam" id="PF00768">
    <property type="entry name" value="Peptidase_S11"/>
    <property type="match status" value="1"/>
</dbReference>
<evidence type="ECO:0000256" key="6">
    <source>
        <dbReference type="ARBA" id="ARBA00023316"/>
    </source>
</evidence>
<dbReference type="PRINTS" id="PR00725">
    <property type="entry name" value="DADACBPTASE1"/>
</dbReference>
<keyword evidence="9" id="KW-1133">Transmembrane helix</keyword>
<reference evidence="12 13" key="1">
    <citation type="journal article" date="2021" name="Sci. Rep.">
        <title>The distribution of antibiotic resistance genes in chicken gut microbiota commensals.</title>
        <authorList>
            <person name="Juricova H."/>
            <person name="Matiasovicova J."/>
            <person name="Kubasova T."/>
            <person name="Cejkova D."/>
            <person name="Rychlik I."/>
        </authorList>
    </citation>
    <scope>NUCLEOTIDE SEQUENCE [LARGE SCALE GENOMIC DNA]</scope>
    <source>
        <strain evidence="12 13">An770</strain>
    </source>
</reference>
<gene>
    <name evidence="12" type="ORF">H6A32_10985</name>
</gene>
<dbReference type="InterPro" id="IPR012338">
    <property type="entry name" value="Beta-lactam/transpept-like"/>
</dbReference>
<feature type="transmembrane region" description="Helical" evidence="9">
    <location>
        <begin position="414"/>
        <end position="435"/>
    </location>
</feature>
<dbReference type="PANTHER" id="PTHR21581">
    <property type="entry name" value="D-ALANYL-D-ALANINE CARBOXYPEPTIDASE"/>
    <property type="match status" value="1"/>
</dbReference>
<evidence type="ECO:0000256" key="9">
    <source>
        <dbReference type="SAM" id="Phobius"/>
    </source>
</evidence>
<feature type="region of interest" description="Disordered" evidence="8">
    <location>
        <begin position="454"/>
        <end position="476"/>
    </location>
</feature>
<evidence type="ECO:0000313" key="13">
    <source>
        <dbReference type="Proteomes" id="UP000775686"/>
    </source>
</evidence>
<dbReference type="SUPFAM" id="SSF56601">
    <property type="entry name" value="beta-lactamase/transpeptidase-like"/>
    <property type="match status" value="1"/>
</dbReference>
<evidence type="ECO:0000256" key="3">
    <source>
        <dbReference type="ARBA" id="ARBA00022801"/>
    </source>
</evidence>
<keyword evidence="12" id="KW-0645">Protease</keyword>
<dbReference type="Gene3D" id="3.40.710.10">
    <property type="entry name" value="DD-peptidase/beta-lactamase superfamily"/>
    <property type="match status" value="1"/>
</dbReference>
<dbReference type="EMBL" id="JACJKH010000019">
    <property type="protein sequence ID" value="MBM6744821.1"/>
    <property type="molecule type" value="Genomic_DNA"/>
</dbReference>
<evidence type="ECO:0000256" key="8">
    <source>
        <dbReference type="SAM" id="MobiDB-lite"/>
    </source>
</evidence>
<keyword evidence="3" id="KW-0378">Hydrolase</keyword>
<proteinExistence type="inferred from homology"/>
<keyword evidence="4" id="KW-0133">Cell shape</keyword>
<evidence type="ECO:0000256" key="7">
    <source>
        <dbReference type="RuleBase" id="RU004016"/>
    </source>
</evidence>
<evidence type="ECO:0000256" key="4">
    <source>
        <dbReference type="ARBA" id="ARBA00022960"/>
    </source>
</evidence>
<feature type="chain" id="PRO_5047367906" evidence="10">
    <location>
        <begin position="29"/>
        <end position="476"/>
    </location>
</feature>
<feature type="signal peptide" evidence="10">
    <location>
        <begin position="1"/>
        <end position="28"/>
    </location>
</feature>
<evidence type="ECO:0000259" key="11">
    <source>
        <dbReference type="Pfam" id="PF00768"/>
    </source>
</evidence>
<evidence type="ECO:0000256" key="1">
    <source>
        <dbReference type="ARBA" id="ARBA00007164"/>
    </source>
</evidence>
<organism evidence="12 13">
    <name type="scientific">Drancourtella massiliensis</name>
    <dbReference type="NCBI Taxonomy" id="1632013"/>
    <lineage>
        <taxon>Bacteria</taxon>
        <taxon>Bacillati</taxon>
        <taxon>Bacillota</taxon>
        <taxon>Clostridia</taxon>
        <taxon>Eubacteriales</taxon>
        <taxon>Oscillospiraceae</taxon>
        <taxon>Drancourtella</taxon>
    </lineage>
</organism>